<keyword evidence="6 7" id="KW-0862">Zinc</keyword>
<dbReference type="PANTHER" id="PTHR38773">
    <property type="entry name" value="PROTEIN SPRT"/>
    <property type="match status" value="1"/>
</dbReference>
<keyword evidence="4 7" id="KW-0963">Cytoplasm</keyword>
<evidence type="ECO:0000259" key="8">
    <source>
        <dbReference type="SMART" id="SM00731"/>
    </source>
</evidence>
<feature type="binding site" evidence="7">
    <location>
        <position position="89"/>
    </location>
    <ligand>
        <name>Zn(2+)</name>
        <dbReference type="ChEBI" id="CHEBI:29105"/>
    </ligand>
</feature>
<dbReference type="PANTHER" id="PTHR38773:SF1">
    <property type="entry name" value="PROTEIN SPRT"/>
    <property type="match status" value="1"/>
</dbReference>
<keyword evidence="5 7" id="KW-0479">Metal-binding</keyword>
<gene>
    <name evidence="7" type="primary">sprT</name>
    <name evidence="9" type="ORF">SAMN05428971_3497</name>
</gene>
<dbReference type="AlphaFoldDB" id="A0A1I5G0C2"/>
<evidence type="ECO:0000256" key="4">
    <source>
        <dbReference type="ARBA" id="ARBA00022490"/>
    </source>
</evidence>
<dbReference type="Pfam" id="PF17283">
    <property type="entry name" value="Zn_ribbon_SprT"/>
    <property type="match status" value="1"/>
</dbReference>
<dbReference type="Proteomes" id="UP000198968">
    <property type="component" value="Unassembled WGS sequence"/>
</dbReference>
<evidence type="ECO:0000256" key="2">
    <source>
        <dbReference type="ARBA" id="ARBA00006591"/>
    </source>
</evidence>
<dbReference type="InterPro" id="IPR023483">
    <property type="entry name" value="Uncharacterised_SprT"/>
</dbReference>
<dbReference type="InterPro" id="IPR006640">
    <property type="entry name" value="SprT-like_domain"/>
</dbReference>
<comment type="similarity">
    <text evidence="2 7">Belongs to the SprT family.</text>
</comment>
<dbReference type="InterPro" id="IPR035240">
    <property type="entry name" value="SprT_Zn_ribbon"/>
</dbReference>
<protein>
    <recommendedName>
        <fullName evidence="3 7">Protein SprT</fullName>
    </recommendedName>
</protein>
<reference evidence="10" key="1">
    <citation type="submission" date="2016-10" db="EMBL/GenBank/DDBJ databases">
        <authorList>
            <person name="Varghese N."/>
            <person name="Submissions S."/>
        </authorList>
    </citation>
    <scope>NUCLEOTIDE SEQUENCE [LARGE SCALE GENOMIC DNA]</scope>
    <source>
        <strain evidence="10">OV426</strain>
    </source>
</reference>
<sequence length="177" mass="20462">MTIILSAMKTPRLPIALQQAVMRSLRHSLERANQALKTAYPEPKLLYQQRGTAAGTAWLAAWEIRINPVLLLENQQAFIDEVVPHELAHLLVWKQFGRVAPHGKEWKWMMEQVLGVPARRTHQFEITSVRSNTFAYRCQCQQHQLTVRRHNRVLRKESEYRCVHCGSLLIAGEFIAS</sequence>
<evidence type="ECO:0000256" key="6">
    <source>
        <dbReference type="ARBA" id="ARBA00022833"/>
    </source>
</evidence>
<evidence type="ECO:0000256" key="1">
    <source>
        <dbReference type="ARBA" id="ARBA00004496"/>
    </source>
</evidence>
<feature type="domain" description="SprT-like" evidence="8">
    <location>
        <begin position="23"/>
        <end position="172"/>
    </location>
</feature>
<evidence type="ECO:0000256" key="5">
    <source>
        <dbReference type="ARBA" id="ARBA00022723"/>
    </source>
</evidence>
<evidence type="ECO:0000313" key="9">
    <source>
        <dbReference type="EMBL" id="SFO29289.1"/>
    </source>
</evidence>
<name>A0A1I5G0C2_9GAMM</name>
<dbReference type="GO" id="GO:0008270">
    <property type="term" value="F:zinc ion binding"/>
    <property type="evidence" value="ECO:0007669"/>
    <property type="project" value="UniProtKB-UniRule"/>
</dbReference>
<evidence type="ECO:0000256" key="7">
    <source>
        <dbReference type="HAMAP-Rule" id="MF_00746"/>
    </source>
</evidence>
<feature type="binding site" evidence="7">
    <location>
        <position position="85"/>
    </location>
    <ligand>
        <name>Zn(2+)</name>
        <dbReference type="ChEBI" id="CHEBI:29105"/>
    </ligand>
</feature>
<dbReference type="Pfam" id="PF10263">
    <property type="entry name" value="SprT-like"/>
    <property type="match status" value="1"/>
</dbReference>
<comment type="subcellular location">
    <subcellularLocation>
        <location evidence="1 7">Cytoplasm</location>
    </subcellularLocation>
</comment>
<proteinExistence type="inferred from homology"/>
<comment type="cofactor">
    <cofactor evidence="7">
        <name>Zn(2+)</name>
        <dbReference type="ChEBI" id="CHEBI:29105"/>
    </cofactor>
    <text evidence="7">Binds 1 zinc ion.</text>
</comment>
<dbReference type="HAMAP" id="MF_00746">
    <property type="entry name" value="SprT"/>
    <property type="match status" value="1"/>
</dbReference>
<keyword evidence="10" id="KW-1185">Reference proteome</keyword>
<dbReference type="SMART" id="SM00731">
    <property type="entry name" value="SprT"/>
    <property type="match status" value="1"/>
</dbReference>
<dbReference type="EMBL" id="FOVG01000004">
    <property type="protein sequence ID" value="SFO29289.1"/>
    <property type="molecule type" value="Genomic_DNA"/>
</dbReference>
<evidence type="ECO:0000256" key="3">
    <source>
        <dbReference type="ARBA" id="ARBA00020082"/>
    </source>
</evidence>
<feature type="active site" evidence="7">
    <location>
        <position position="86"/>
    </location>
</feature>
<organism evidence="9 10">
    <name type="scientific">Candidatus Pantoea varia</name>
    <dbReference type="NCBI Taxonomy" id="1881036"/>
    <lineage>
        <taxon>Bacteria</taxon>
        <taxon>Pseudomonadati</taxon>
        <taxon>Pseudomonadota</taxon>
        <taxon>Gammaproteobacteria</taxon>
        <taxon>Enterobacterales</taxon>
        <taxon>Erwiniaceae</taxon>
        <taxon>Pantoea</taxon>
    </lineage>
</organism>
<dbReference type="GO" id="GO:0006950">
    <property type="term" value="P:response to stress"/>
    <property type="evidence" value="ECO:0007669"/>
    <property type="project" value="UniProtKB-ARBA"/>
</dbReference>
<accession>A0A1I5G0C2</accession>
<evidence type="ECO:0000313" key="10">
    <source>
        <dbReference type="Proteomes" id="UP000198968"/>
    </source>
</evidence>
<dbReference type="GO" id="GO:0005737">
    <property type="term" value="C:cytoplasm"/>
    <property type="evidence" value="ECO:0007669"/>
    <property type="project" value="UniProtKB-SubCell"/>
</dbReference>
<dbReference type="NCBIfam" id="NF003421">
    <property type="entry name" value="PRK04860.1"/>
    <property type="match status" value="1"/>
</dbReference>